<proteinExistence type="inferred from homology"/>
<evidence type="ECO:0000259" key="3">
    <source>
        <dbReference type="Pfam" id="PF25876"/>
    </source>
</evidence>
<dbReference type="PANTHER" id="PTHR30469">
    <property type="entry name" value="MULTIDRUG RESISTANCE PROTEIN MDTA"/>
    <property type="match status" value="1"/>
</dbReference>
<dbReference type="InterPro" id="IPR058792">
    <property type="entry name" value="Beta-barrel_RND_2"/>
</dbReference>
<evidence type="ECO:0000259" key="4">
    <source>
        <dbReference type="Pfam" id="PF25954"/>
    </source>
</evidence>
<dbReference type="GO" id="GO:1990281">
    <property type="term" value="C:efflux pump complex"/>
    <property type="evidence" value="ECO:0007669"/>
    <property type="project" value="TreeGrafter"/>
</dbReference>
<protein>
    <submittedName>
        <fullName evidence="5">Uncharacterized protein</fullName>
    </submittedName>
</protein>
<organism evidence="5">
    <name type="scientific">marine sediment metagenome</name>
    <dbReference type="NCBI Taxonomy" id="412755"/>
    <lineage>
        <taxon>unclassified sequences</taxon>
        <taxon>metagenomes</taxon>
        <taxon>ecological metagenomes</taxon>
    </lineage>
</organism>
<dbReference type="Gene3D" id="1.10.287.470">
    <property type="entry name" value="Helix hairpin bin"/>
    <property type="match status" value="1"/>
</dbReference>
<dbReference type="EMBL" id="BARW01006674">
    <property type="protein sequence ID" value="GAI79215.1"/>
    <property type="molecule type" value="Genomic_DNA"/>
</dbReference>
<evidence type="ECO:0000256" key="1">
    <source>
        <dbReference type="ARBA" id="ARBA00009477"/>
    </source>
</evidence>
<dbReference type="InterPro" id="IPR058624">
    <property type="entry name" value="MdtA-like_HH"/>
</dbReference>
<dbReference type="GO" id="GO:0015562">
    <property type="term" value="F:efflux transmembrane transporter activity"/>
    <property type="evidence" value="ECO:0007669"/>
    <property type="project" value="TreeGrafter"/>
</dbReference>
<evidence type="ECO:0000256" key="2">
    <source>
        <dbReference type="SAM" id="Coils"/>
    </source>
</evidence>
<feature type="domain" description="Multidrug resistance protein MdtA-like alpha-helical hairpin" evidence="3">
    <location>
        <begin position="114"/>
        <end position="190"/>
    </location>
</feature>
<evidence type="ECO:0000313" key="5">
    <source>
        <dbReference type="EMBL" id="GAI79215.1"/>
    </source>
</evidence>
<comment type="caution">
    <text evidence="5">The sequence shown here is derived from an EMBL/GenBank/DDBJ whole genome shotgun (WGS) entry which is preliminary data.</text>
</comment>
<dbReference type="Pfam" id="PF25876">
    <property type="entry name" value="HH_MFP_RND"/>
    <property type="match status" value="1"/>
</dbReference>
<sequence>MNKKYVIVAIVVVAALIGWKIYQKTLHSTKSSMRQRNISVAVEVTPVKKATIREVGIFTGTLLPESQFIVAPKIAGKLEKMFVDIGDEVKRGQLIALIDDDEYVQQVDQARAELDVARANTEENRSALNLARREFERAQALREKKIVSESELDVAEAQYKAALAKQKVAVAQVAQKKSELKTAQVRLDYTRIRASWHNGSQPRVVSERYVDEGAMLTANAPIASIIDIRTLKAVIHVIERDYPRVRAGQGAVITTDAYPDKIFTGTIERIAPILKEAARQARVEINVPNPKKLLKPGMFVRVQIEFGRHDNATVVPVNALTRSNGQRGVYLADTENMRAKLIPVEVGIISGKGEFRP</sequence>
<accession>X1SV39</accession>
<dbReference type="InterPro" id="IPR006143">
    <property type="entry name" value="RND_pump_MFP"/>
</dbReference>
<feature type="non-terminal residue" evidence="5">
    <location>
        <position position="357"/>
    </location>
</feature>
<feature type="coiled-coil region" evidence="2">
    <location>
        <begin position="100"/>
        <end position="158"/>
    </location>
</feature>
<gene>
    <name evidence="5" type="ORF">S12H4_14019</name>
</gene>
<comment type="similarity">
    <text evidence="1">Belongs to the membrane fusion protein (MFP) (TC 8.A.1) family.</text>
</comment>
<name>X1SV39_9ZZZZ</name>
<dbReference type="AlphaFoldDB" id="X1SV39"/>
<reference evidence="5" key="1">
    <citation type="journal article" date="2014" name="Front. Microbiol.">
        <title>High frequency of phylogenetically diverse reductive dehalogenase-homologous genes in deep subseafloor sedimentary metagenomes.</title>
        <authorList>
            <person name="Kawai M."/>
            <person name="Futagami T."/>
            <person name="Toyoda A."/>
            <person name="Takaki Y."/>
            <person name="Nishi S."/>
            <person name="Hori S."/>
            <person name="Arai W."/>
            <person name="Tsubouchi T."/>
            <person name="Morono Y."/>
            <person name="Uchiyama I."/>
            <person name="Ito T."/>
            <person name="Fujiyama A."/>
            <person name="Inagaki F."/>
            <person name="Takami H."/>
        </authorList>
    </citation>
    <scope>NUCLEOTIDE SEQUENCE</scope>
    <source>
        <strain evidence="5">Expedition CK06-06</strain>
    </source>
</reference>
<dbReference type="SUPFAM" id="SSF111369">
    <property type="entry name" value="HlyD-like secretion proteins"/>
    <property type="match status" value="1"/>
</dbReference>
<dbReference type="Gene3D" id="2.40.30.170">
    <property type="match status" value="1"/>
</dbReference>
<keyword evidence="2" id="KW-0175">Coiled coil</keyword>
<dbReference type="Pfam" id="PF25954">
    <property type="entry name" value="Beta-barrel_RND_2"/>
    <property type="match status" value="1"/>
</dbReference>
<dbReference type="Gene3D" id="2.40.50.100">
    <property type="match status" value="1"/>
</dbReference>
<dbReference type="NCBIfam" id="TIGR01730">
    <property type="entry name" value="RND_mfp"/>
    <property type="match status" value="1"/>
</dbReference>
<dbReference type="Gene3D" id="2.40.420.20">
    <property type="match status" value="1"/>
</dbReference>
<feature type="domain" description="CusB-like beta-barrel" evidence="4">
    <location>
        <begin position="235"/>
        <end position="304"/>
    </location>
</feature>
<dbReference type="FunFam" id="2.40.30.170:FF:000010">
    <property type="entry name" value="Efflux RND transporter periplasmic adaptor subunit"/>
    <property type="match status" value="1"/>
</dbReference>